<dbReference type="EMBL" id="CP028811">
    <property type="protein sequence ID" value="AWA30974.1"/>
    <property type="molecule type" value="Genomic_DNA"/>
</dbReference>
<dbReference type="Proteomes" id="UP000244193">
    <property type="component" value="Chromosome"/>
</dbReference>
<dbReference type="AlphaFoldDB" id="A0A2S0RH25"/>
<sequence>MYTYKEAQKIANYYLGKVIGKPLSKAKAKSLPITEIKIEELNDHTFNVFCYGKASSSVIFFTTIDLVAKDLELLGPDEVLKLED</sequence>
<evidence type="ECO:0000313" key="2">
    <source>
        <dbReference type="Proteomes" id="UP000244193"/>
    </source>
</evidence>
<name>A0A2S0RH25_9FLAO</name>
<reference evidence="1 2" key="1">
    <citation type="submission" date="2018-04" db="EMBL/GenBank/DDBJ databases">
        <title>Genome sequencing of Flavobacterium sp. HYN0048.</title>
        <authorList>
            <person name="Yi H."/>
            <person name="Baek C."/>
        </authorList>
    </citation>
    <scope>NUCLEOTIDE SEQUENCE [LARGE SCALE GENOMIC DNA]</scope>
    <source>
        <strain evidence="1 2">HYN0048</strain>
    </source>
</reference>
<dbReference type="KEGG" id="fmg:HYN48_13290"/>
<dbReference type="RefSeq" id="WP_108372493.1">
    <property type="nucleotide sequence ID" value="NZ_CP028811.1"/>
</dbReference>
<dbReference type="OrthoDB" id="1381838at2"/>
<organism evidence="1 2">
    <name type="scientific">Flavobacterium magnum</name>
    <dbReference type="NCBI Taxonomy" id="2162713"/>
    <lineage>
        <taxon>Bacteria</taxon>
        <taxon>Pseudomonadati</taxon>
        <taxon>Bacteroidota</taxon>
        <taxon>Flavobacteriia</taxon>
        <taxon>Flavobacteriales</taxon>
        <taxon>Flavobacteriaceae</taxon>
        <taxon>Flavobacterium</taxon>
    </lineage>
</organism>
<proteinExistence type="predicted"/>
<gene>
    <name evidence="1" type="ORF">HYN48_13290</name>
</gene>
<protein>
    <submittedName>
        <fullName evidence="1">Uncharacterized protein</fullName>
    </submittedName>
</protein>
<evidence type="ECO:0000313" key="1">
    <source>
        <dbReference type="EMBL" id="AWA30974.1"/>
    </source>
</evidence>
<accession>A0A2S0RH25</accession>
<keyword evidence="2" id="KW-1185">Reference proteome</keyword>